<dbReference type="InterPro" id="IPR049712">
    <property type="entry name" value="Poly_export"/>
</dbReference>
<feature type="domain" description="SLBB" evidence="17">
    <location>
        <begin position="186"/>
        <end position="244"/>
    </location>
</feature>
<dbReference type="PROSITE" id="PS51257">
    <property type="entry name" value="PROKAR_LIPOPROTEIN"/>
    <property type="match status" value="1"/>
</dbReference>
<dbReference type="GO" id="GO:0015159">
    <property type="term" value="F:polysaccharide transmembrane transporter activity"/>
    <property type="evidence" value="ECO:0007669"/>
    <property type="project" value="InterPro"/>
</dbReference>
<evidence type="ECO:0000259" key="16">
    <source>
        <dbReference type="Pfam" id="PF02563"/>
    </source>
</evidence>
<keyword evidence="7 15" id="KW-0732">Signal</keyword>
<evidence type="ECO:0000256" key="1">
    <source>
        <dbReference type="ARBA" id="ARBA00004571"/>
    </source>
</evidence>
<dbReference type="PANTHER" id="PTHR33619:SF3">
    <property type="entry name" value="POLYSACCHARIDE EXPORT PROTEIN GFCE-RELATED"/>
    <property type="match status" value="1"/>
</dbReference>
<organism evidence="18 19">
    <name type="scientific">Desulfobaculum xiamenense</name>
    <dbReference type="NCBI Taxonomy" id="995050"/>
    <lineage>
        <taxon>Bacteria</taxon>
        <taxon>Pseudomonadati</taxon>
        <taxon>Thermodesulfobacteriota</taxon>
        <taxon>Desulfovibrionia</taxon>
        <taxon>Desulfovibrionales</taxon>
        <taxon>Desulfovibrionaceae</taxon>
        <taxon>Desulfobaculum</taxon>
    </lineage>
</organism>
<feature type="chain" id="PRO_5032648898" evidence="15">
    <location>
        <begin position="26"/>
        <end position="382"/>
    </location>
</feature>
<evidence type="ECO:0000256" key="12">
    <source>
        <dbReference type="ARBA" id="ARBA00023139"/>
    </source>
</evidence>
<dbReference type="Pfam" id="PF02563">
    <property type="entry name" value="Poly_export"/>
    <property type="match status" value="1"/>
</dbReference>
<evidence type="ECO:0000256" key="14">
    <source>
        <dbReference type="ARBA" id="ARBA00023288"/>
    </source>
</evidence>
<evidence type="ECO:0000256" key="2">
    <source>
        <dbReference type="ARBA" id="ARBA00009450"/>
    </source>
</evidence>
<comment type="similarity">
    <text evidence="2">Belongs to the BexD/CtrA/VexA family.</text>
</comment>
<proteinExistence type="inferred from homology"/>
<dbReference type="GO" id="GO:0009279">
    <property type="term" value="C:cell outer membrane"/>
    <property type="evidence" value="ECO:0007669"/>
    <property type="project" value="UniProtKB-SubCell"/>
</dbReference>
<reference evidence="18 19" key="1">
    <citation type="submission" date="2020-03" db="EMBL/GenBank/DDBJ databases">
        <title>Genomic Encyclopedia of Type Strains, Phase IV (KMG-IV): sequencing the most valuable type-strain genomes for metagenomic binning, comparative biology and taxonomic classification.</title>
        <authorList>
            <person name="Goeker M."/>
        </authorList>
    </citation>
    <scope>NUCLEOTIDE SEQUENCE [LARGE SCALE GENOMIC DNA]</scope>
    <source>
        <strain evidence="18 19">DSM 24233</strain>
    </source>
</reference>
<evidence type="ECO:0000256" key="10">
    <source>
        <dbReference type="ARBA" id="ARBA00023114"/>
    </source>
</evidence>
<feature type="domain" description="Polysaccharide export protein N-terminal" evidence="16">
    <location>
        <begin position="78"/>
        <end position="150"/>
    </location>
</feature>
<dbReference type="GO" id="GO:0006811">
    <property type="term" value="P:monoatomic ion transport"/>
    <property type="evidence" value="ECO:0007669"/>
    <property type="project" value="UniProtKB-KW"/>
</dbReference>
<dbReference type="InterPro" id="IPR003715">
    <property type="entry name" value="Poly_export_N"/>
</dbReference>
<evidence type="ECO:0000256" key="5">
    <source>
        <dbReference type="ARBA" id="ARBA00022597"/>
    </source>
</evidence>
<accession>A0A846QJQ2</accession>
<evidence type="ECO:0000313" key="18">
    <source>
        <dbReference type="EMBL" id="NJB68371.1"/>
    </source>
</evidence>
<evidence type="ECO:0000313" key="19">
    <source>
        <dbReference type="Proteomes" id="UP000580856"/>
    </source>
</evidence>
<dbReference type="PANTHER" id="PTHR33619">
    <property type="entry name" value="POLYSACCHARIDE EXPORT PROTEIN GFCE-RELATED"/>
    <property type="match status" value="1"/>
</dbReference>
<evidence type="ECO:0000256" key="13">
    <source>
        <dbReference type="ARBA" id="ARBA00023237"/>
    </source>
</evidence>
<keyword evidence="4" id="KW-1134">Transmembrane beta strand</keyword>
<keyword evidence="13" id="KW-0998">Cell outer membrane</keyword>
<dbReference type="GO" id="GO:0015288">
    <property type="term" value="F:porin activity"/>
    <property type="evidence" value="ECO:0007669"/>
    <property type="project" value="UniProtKB-KW"/>
</dbReference>
<dbReference type="Gene3D" id="3.10.560.10">
    <property type="entry name" value="Outer membrane lipoprotein wza domain like"/>
    <property type="match status" value="2"/>
</dbReference>
<dbReference type="AlphaFoldDB" id="A0A846QJQ2"/>
<evidence type="ECO:0000256" key="7">
    <source>
        <dbReference type="ARBA" id="ARBA00022729"/>
    </source>
</evidence>
<keyword evidence="9" id="KW-0406">Ion transport</keyword>
<evidence type="ECO:0000256" key="4">
    <source>
        <dbReference type="ARBA" id="ARBA00022452"/>
    </source>
</evidence>
<keyword evidence="10" id="KW-0626">Porin</keyword>
<keyword evidence="5" id="KW-0762">Sugar transport</keyword>
<evidence type="ECO:0000259" key="17">
    <source>
        <dbReference type="Pfam" id="PF22461"/>
    </source>
</evidence>
<dbReference type="Pfam" id="PF22461">
    <property type="entry name" value="SLBB_2"/>
    <property type="match status" value="1"/>
</dbReference>
<evidence type="ECO:0000256" key="15">
    <source>
        <dbReference type="SAM" id="SignalP"/>
    </source>
</evidence>
<evidence type="ECO:0000256" key="11">
    <source>
        <dbReference type="ARBA" id="ARBA00023136"/>
    </source>
</evidence>
<keyword evidence="6" id="KW-0812">Transmembrane</keyword>
<comment type="caution">
    <text evidence="18">The sequence shown here is derived from an EMBL/GenBank/DDBJ whole genome shotgun (WGS) entry which is preliminary data.</text>
</comment>
<dbReference type="Proteomes" id="UP000580856">
    <property type="component" value="Unassembled WGS sequence"/>
</dbReference>
<comment type="subcellular location">
    <subcellularLocation>
        <location evidence="1">Cell outer membrane</location>
        <topology evidence="1">Multi-pass membrane protein</topology>
    </subcellularLocation>
</comment>
<dbReference type="GO" id="GO:0046930">
    <property type="term" value="C:pore complex"/>
    <property type="evidence" value="ECO:0007669"/>
    <property type="project" value="UniProtKB-KW"/>
</dbReference>
<keyword evidence="19" id="KW-1185">Reference proteome</keyword>
<feature type="signal peptide" evidence="15">
    <location>
        <begin position="1"/>
        <end position="25"/>
    </location>
</feature>
<dbReference type="EMBL" id="JAATJA010000002">
    <property type="protein sequence ID" value="NJB68371.1"/>
    <property type="molecule type" value="Genomic_DNA"/>
</dbReference>
<sequence length="382" mass="42513">MHIRSILIRRISLGLLLCCLVGGCAGTTAVRGVPVADAPSVQRQRVELRERTDQERAELERMSAVDENSVFKTIDGVDEYRIGPLDVLEIASRSGEEVKTSTVQVNNRGRISYSFVDDLDVSGLTASETDDLLTERLRAYLRHPRIDVRVVGFNSKYVSLMGEVASLRSTGEGSRLPSGRRSLQGRTTLLEVLSDASGYTEKADLRRVRLVRGGRSYEINMFDVVEDGRGWLNVVLEHGDVIDVPDLPDVGRRVYVMGQVGSQGIYDLENADNLLAALSAAGMFGPVAREENTLVIRPDGGDGKALILMADVRRLLEEGDLSQNIPLREGDLVYVPREIIGDVSEWISNHATFLDWVFYPRRVQDAYFYGEYLKFDSRSKAE</sequence>
<evidence type="ECO:0000256" key="3">
    <source>
        <dbReference type="ARBA" id="ARBA00022448"/>
    </source>
</evidence>
<keyword evidence="8" id="KW-0625">Polysaccharide transport</keyword>
<keyword evidence="11" id="KW-0472">Membrane</keyword>
<keyword evidence="3" id="KW-0813">Transport</keyword>
<evidence type="ECO:0000256" key="8">
    <source>
        <dbReference type="ARBA" id="ARBA00023047"/>
    </source>
</evidence>
<evidence type="ECO:0000256" key="9">
    <source>
        <dbReference type="ARBA" id="ARBA00023065"/>
    </source>
</evidence>
<name>A0A846QJQ2_9BACT</name>
<dbReference type="RefSeq" id="WP_167941444.1">
    <property type="nucleotide sequence ID" value="NZ_JAATJA010000002.1"/>
</dbReference>
<keyword evidence="12" id="KW-0564">Palmitate</keyword>
<dbReference type="InterPro" id="IPR054765">
    <property type="entry name" value="SLBB_dom"/>
</dbReference>
<gene>
    <name evidence="18" type="ORF">GGQ74_002044</name>
</gene>
<evidence type="ECO:0000256" key="6">
    <source>
        <dbReference type="ARBA" id="ARBA00022692"/>
    </source>
</evidence>
<keyword evidence="14" id="KW-0449">Lipoprotein</keyword>
<protein>
    <submittedName>
        <fullName evidence="18">Polysaccharide export outer membrane protein</fullName>
    </submittedName>
</protein>